<keyword evidence="5 6" id="KW-0503">Monooxygenase</keyword>
<evidence type="ECO:0000313" key="6">
    <source>
        <dbReference type="EMBL" id="TWH96592.1"/>
    </source>
</evidence>
<keyword evidence="3" id="KW-0288">FMN</keyword>
<evidence type="ECO:0000256" key="1">
    <source>
        <dbReference type="ARBA" id="ARBA00009881"/>
    </source>
</evidence>
<dbReference type="Gene3D" id="3.20.20.70">
    <property type="entry name" value="Aldolase class I"/>
    <property type="match status" value="1"/>
</dbReference>
<evidence type="ECO:0000256" key="3">
    <source>
        <dbReference type="ARBA" id="ARBA00022643"/>
    </source>
</evidence>
<proteinExistence type="inferred from homology"/>
<keyword evidence="4" id="KW-0560">Oxidoreductase</keyword>
<dbReference type="CDD" id="cd04730">
    <property type="entry name" value="NPD_like"/>
    <property type="match status" value="1"/>
</dbReference>
<keyword evidence="7" id="KW-1185">Reference proteome</keyword>
<protein>
    <submittedName>
        <fullName evidence="6">Nitronate monooxygenase</fullName>
    </submittedName>
</protein>
<sequence>MPIPAPLLPNLKVPVVAAPMLIASSARLVIETCRAGAIGTFPALNARSADEYEGWLGEIEQARGPDDAAFGVNLIVAKINTRLADDLAVTVRRRVPLVITSFGADREVVKAVHDYGGLVFHDAASARHVEIAAEAGVDGIILLTGGAGGHTGFLNPFAFLADARKRYDGALLLAGGLSTGRDVAAAIVAGADFAYMGTRFLATDEANVDRDHRSMIVEAGASDVTATAAMSGTPASFLNASLRRHGLDPKALDLRHPKLDAAPDGSPVRPWKEIWSAGQGVAGIDDILPAGKLVERLARDYRAAISGVTLP</sequence>
<reference evidence="6 7" key="1">
    <citation type="journal article" date="2015" name="Stand. Genomic Sci.">
        <title>Genomic Encyclopedia of Bacterial and Archaeal Type Strains, Phase III: the genomes of soil and plant-associated and newly described type strains.</title>
        <authorList>
            <person name="Whitman W.B."/>
            <person name="Woyke T."/>
            <person name="Klenk H.P."/>
            <person name="Zhou Y."/>
            <person name="Lilburn T.G."/>
            <person name="Beck B.J."/>
            <person name="De Vos P."/>
            <person name="Vandamme P."/>
            <person name="Eisen J.A."/>
            <person name="Garrity G."/>
            <person name="Hugenholtz P."/>
            <person name="Kyrpides N.C."/>
        </authorList>
    </citation>
    <scope>NUCLEOTIDE SEQUENCE [LARGE SCALE GENOMIC DNA]</scope>
    <source>
        <strain evidence="6 7">CGMCC 1.7748</strain>
    </source>
</reference>
<dbReference type="RefSeq" id="WP_021246077.1">
    <property type="nucleotide sequence ID" value="NZ_JACIIY010000009.1"/>
</dbReference>
<dbReference type="Pfam" id="PF03060">
    <property type="entry name" value="NMO"/>
    <property type="match status" value="1"/>
</dbReference>
<evidence type="ECO:0000256" key="2">
    <source>
        <dbReference type="ARBA" id="ARBA00022630"/>
    </source>
</evidence>
<dbReference type="AlphaFoldDB" id="A0A562KMH9"/>
<keyword evidence="2" id="KW-0285">Flavoprotein</keyword>
<dbReference type="InterPro" id="IPR004136">
    <property type="entry name" value="NMO"/>
</dbReference>
<dbReference type="SUPFAM" id="SSF51412">
    <property type="entry name" value="Inosine monophosphate dehydrogenase (IMPDH)"/>
    <property type="match status" value="1"/>
</dbReference>
<gene>
    <name evidence="6" type="ORF">IQ35_00523</name>
</gene>
<organism evidence="6 7">
    <name type="scientific">Sphingobium wenxiniae (strain DSM 21828 / CGMCC 1.7748 / JZ-1)</name>
    <dbReference type="NCBI Taxonomy" id="595605"/>
    <lineage>
        <taxon>Bacteria</taxon>
        <taxon>Pseudomonadati</taxon>
        <taxon>Pseudomonadota</taxon>
        <taxon>Alphaproteobacteria</taxon>
        <taxon>Sphingomonadales</taxon>
        <taxon>Sphingomonadaceae</taxon>
        <taxon>Sphingobium</taxon>
    </lineage>
</organism>
<evidence type="ECO:0000313" key="7">
    <source>
        <dbReference type="Proteomes" id="UP000316624"/>
    </source>
</evidence>
<dbReference type="InterPro" id="IPR013785">
    <property type="entry name" value="Aldolase_TIM"/>
</dbReference>
<name>A0A562KMH9_SPHWJ</name>
<dbReference type="PANTHER" id="PTHR42747">
    <property type="entry name" value="NITRONATE MONOOXYGENASE-RELATED"/>
    <property type="match status" value="1"/>
</dbReference>
<dbReference type="EMBL" id="VLKK01000002">
    <property type="protein sequence ID" value="TWH96592.1"/>
    <property type="molecule type" value="Genomic_DNA"/>
</dbReference>
<dbReference type="Proteomes" id="UP000316624">
    <property type="component" value="Unassembled WGS sequence"/>
</dbReference>
<dbReference type="GO" id="GO:0018580">
    <property type="term" value="F:nitronate monooxygenase activity"/>
    <property type="evidence" value="ECO:0007669"/>
    <property type="project" value="InterPro"/>
</dbReference>
<comment type="caution">
    <text evidence="6">The sequence shown here is derived from an EMBL/GenBank/DDBJ whole genome shotgun (WGS) entry which is preliminary data.</text>
</comment>
<comment type="similarity">
    <text evidence="1">Belongs to the nitronate monooxygenase family. NMO class I subfamily.</text>
</comment>
<evidence type="ECO:0000256" key="4">
    <source>
        <dbReference type="ARBA" id="ARBA00023002"/>
    </source>
</evidence>
<dbReference type="PANTHER" id="PTHR42747:SF4">
    <property type="entry name" value="BLR1330 PROTEIN"/>
    <property type="match status" value="1"/>
</dbReference>
<evidence type="ECO:0000256" key="5">
    <source>
        <dbReference type="ARBA" id="ARBA00023033"/>
    </source>
</evidence>
<accession>A0A562KMH9</accession>